<keyword evidence="3 11" id="KW-0812">Transmembrane</keyword>
<organism evidence="14 15">
    <name type="scientific">Durio zibethinus</name>
    <name type="common">Durian</name>
    <dbReference type="NCBI Taxonomy" id="66656"/>
    <lineage>
        <taxon>Eukaryota</taxon>
        <taxon>Viridiplantae</taxon>
        <taxon>Streptophyta</taxon>
        <taxon>Embryophyta</taxon>
        <taxon>Tracheophyta</taxon>
        <taxon>Spermatophyta</taxon>
        <taxon>Magnoliopsida</taxon>
        <taxon>eudicotyledons</taxon>
        <taxon>Gunneridae</taxon>
        <taxon>Pentapetalae</taxon>
        <taxon>rosids</taxon>
        <taxon>malvids</taxon>
        <taxon>Malvales</taxon>
        <taxon>Malvaceae</taxon>
        <taxon>Helicteroideae</taxon>
        <taxon>Durio</taxon>
    </lineage>
</organism>
<evidence type="ECO:0000256" key="7">
    <source>
        <dbReference type="ARBA" id="ARBA00023170"/>
    </source>
</evidence>
<comment type="subcellular location">
    <subcellularLocation>
        <location evidence="1">Membrane</location>
        <topology evidence="1">Multi-pass membrane protein</topology>
    </subcellularLocation>
</comment>
<keyword evidence="8" id="KW-0325">Glycoprotein</keyword>
<dbReference type="InterPro" id="IPR001320">
    <property type="entry name" value="Iontro_rcpt_C"/>
</dbReference>
<feature type="transmembrane region" description="Helical" evidence="11">
    <location>
        <begin position="391"/>
        <end position="409"/>
    </location>
</feature>
<dbReference type="RefSeq" id="XP_022740714.1">
    <property type="nucleotide sequence ID" value="XM_022884979.1"/>
</dbReference>
<dbReference type="Gene3D" id="3.40.190.10">
    <property type="entry name" value="Periplasmic binding protein-like II"/>
    <property type="match status" value="1"/>
</dbReference>
<keyword evidence="14" id="KW-1185">Reference proteome</keyword>
<feature type="domain" description="Ionotropic glutamate receptor C-terminal" evidence="13">
    <location>
        <begin position="214"/>
        <end position="551"/>
    </location>
</feature>
<dbReference type="AlphaFoldDB" id="A0A6P5YJJ9"/>
<keyword evidence="6 11" id="KW-0472">Membrane</keyword>
<feature type="transmembrane region" description="Helical" evidence="11">
    <location>
        <begin position="601"/>
        <end position="621"/>
    </location>
</feature>
<evidence type="ECO:0000256" key="10">
    <source>
        <dbReference type="ARBA" id="ARBA00023303"/>
    </source>
</evidence>
<keyword evidence="9" id="KW-1071">Ligand-gated ion channel</keyword>
<proteinExistence type="predicted"/>
<gene>
    <name evidence="15 16" type="primary">LOC111292546</name>
</gene>
<evidence type="ECO:0000256" key="11">
    <source>
        <dbReference type="SAM" id="Phobius"/>
    </source>
</evidence>
<dbReference type="KEGG" id="dzi:111292546"/>
<dbReference type="OrthoDB" id="5984008at2759"/>
<evidence type="ECO:0000256" key="4">
    <source>
        <dbReference type="ARBA" id="ARBA00022989"/>
    </source>
</evidence>
<dbReference type="Proteomes" id="UP000515121">
    <property type="component" value="Unplaced"/>
</dbReference>
<keyword evidence="10" id="KW-0407">Ion channel</keyword>
<keyword evidence="7" id="KW-0675">Receptor</keyword>
<dbReference type="RefSeq" id="XP_022740715.1">
    <property type="nucleotide sequence ID" value="XM_022884980.1"/>
</dbReference>
<accession>A0A6P5YJJ9</accession>
<feature type="chain" id="PRO_5044649086" evidence="12">
    <location>
        <begin position="25"/>
        <end position="645"/>
    </location>
</feature>
<evidence type="ECO:0000256" key="8">
    <source>
        <dbReference type="ARBA" id="ARBA00023180"/>
    </source>
</evidence>
<keyword evidence="4 11" id="KW-1133">Transmembrane helix</keyword>
<feature type="transmembrane region" description="Helical" evidence="11">
    <location>
        <begin position="574"/>
        <end position="595"/>
    </location>
</feature>
<reference evidence="15 16" key="1">
    <citation type="submission" date="2025-04" db="UniProtKB">
        <authorList>
            <consortium name="RefSeq"/>
        </authorList>
    </citation>
    <scope>IDENTIFICATION</scope>
    <source>
        <tissue evidence="15 16">Fruit stalk</tissue>
    </source>
</reference>
<evidence type="ECO:0000256" key="5">
    <source>
        <dbReference type="ARBA" id="ARBA00023065"/>
    </source>
</evidence>
<evidence type="ECO:0000256" key="6">
    <source>
        <dbReference type="ARBA" id="ARBA00023136"/>
    </source>
</evidence>
<dbReference type="GO" id="GO:0015276">
    <property type="term" value="F:ligand-gated monoatomic ion channel activity"/>
    <property type="evidence" value="ECO:0007669"/>
    <property type="project" value="InterPro"/>
</dbReference>
<keyword evidence="2" id="KW-0813">Transport</keyword>
<keyword evidence="12" id="KW-0732">Signal</keyword>
<keyword evidence="5" id="KW-0406">Ion transport</keyword>
<dbReference type="PANTHER" id="PTHR18966">
    <property type="entry name" value="IONOTROPIC GLUTAMATE RECEPTOR"/>
    <property type="match status" value="1"/>
</dbReference>
<name>A0A6P5YJJ9_DURZI</name>
<evidence type="ECO:0000256" key="1">
    <source>
        <dbReference type="ARBA" id="ARBA00004141"/>
    </source>
</evidence>
<feature type="transmembrane region" description="Helical" evidence="11">
    <location>
        <begin position="361"/>
        <end position="379"/>
    </location>
</feature>
<protein>
    <submittedName>
        <fullName evidence="15 16">Glutamate receptor 3.5-like</fullName>
    </submittedName>
</protein>
<evidence type="ECO:0000256" key="9">
    <source>
        <dbReference type="ARBA" id="ARBA00023286"/>
    </source>
</evidence>
<evidence type="ECO:0000313" key="16">
    <source>
        <dbReference type="RefSeq" id="XP_022740715.1"/>
    </source>
</evidence>
<sequence>MSSIFSKFLITIFLLLLLSSNCSGIRDGEDQKAANDTCVMRCSAAKDTHQIQLRFNHSHGKVAPINLDDHYQGYVAIRNLSPKNLPILCTVTNYETAFTAEINELIRRTNATVICALPAKDKTTMENESSTSYVSRHMYDITHQIASLLGNYQWLKPGTFDGDELDRVSDLDIVAFNLNSRPTQNAGGIIQMAATLSFSTSRPLKYFTELSIAVLVRATPRQFANTSLDENHMETHITGFWVDIFKAAAAMMDVDITYKLVPFNGSDDQLLKKVADSTYDAAIGLSVITEERSQLVGFSYPYFGVGPVLVMKKNLELNQVFSFMIPFTIEMWLTMASMTVFTCFVIWLVECRGGNESGDLPFRQVRAIFWFPFAILFYGVHRESPRNSLTYFVLAPWLLLILVVASTYTTSFTSMITSSETETSCLDIEDLKKTNAIIGCDEDSFIFQFLVEYLGFQPKNIKNFTQSSIDDYAKALSRGNIKAAFFLTPYADIFLAKYCKGFQSWKPARNLRASAVVFPRGSALVSDMSEGMLRLMSSGKFKQMKEEMLSFADCSSSTIDGTIKRGIGPGPFSGLFILSGGASAIAMLITVVRPMKRRWESFIQGMLMGRGLWVWLTTLFFQSQRRNELQLSSISSTSQTQLSSS</sequence>
<dbReference type="Gene3D" id="1.10.287.70">
    <property type="match status" value="1"/>
</dbReference>
<evidence type="ECO:0000313" key="15">
    <source>
        <dbReference type="RefSeq" id="XP_022740714.1"/>
    </source>
</evidence>
<dbReference type="GO" id="GO:0016020">
    <property type="term" value="C:membrane"/>
    <property type="evidence" value="ECO:0007669"/>
    <property type="project" value="UniProtKB-SubCell"/>
</dbReference>
<evidence type="ECO:0000259" key="13">
    <source>
        <dbReference type="SMART" id="SM00079"/>
    </source>
</evidence>
<feature type="signal peptide" evidence="12">
    <location>
        <begin position="1"/>
        <end position="24"/>
    </location>
</feature>
<evidence type="ECO:0000313" key="14">
    <source>
        <dbReference type="Proteomes" id="UP000515121"/>
    </source>
</evidence>
<evidence type="ECO:0000256" key="12">
    <source>
        <dbReference type="SAM" id="SignalP"/>
    </source>
</evidence>
<dbReference type="InterPro" id="IPR015683">
    <property type="entry name" value="Ionotropic_Glu_rcpt"/>
</dbReference>
<dbReference type="Pfam" id="PF00060">
    <property type="entry name" value="Lig_chan"/>
    <property type="match status" value="1"/>
</dbReference>
<dbReference type="SMART" id="SM00079">
    <property type="entry name" value="PBPe"/>
    <property type="match status" value="1"/>
</dbReference>
<dbReference type="SUPFAM" id="SSF53850">
    <property type="entry name" value="Periplasmic binding protein-like II"/>
    <property type="match status" value="1"/>
</dbReference>
<dbReference type="GeneID" id="111292546"/>
<feature type="transmembrane region" description="Helical" evidence="11">
    <location>
        <begin position="331"/>
        <end position="349"/>
    </location>
</feature>
<evidence type="ECO:0000256" key="2">
    <source>
        <dbReference type="ARBA" id="ARBA00022448"/>
    </source>
</evidence>
<evidence type="ECO:0000256" key="3">
    <source>
        <dbReference type="ARBA" id="ARBA00022692"/>
    </source>
</evidence>